<keyword evidence="2" id="KW-1185">Reference proteome</keyword>
<dbReference type="PANTHER" id="PTHR45913">
    <property type="entry name" value="EPM2A-INTERACTING PROTEIN 1"/>
    <property type="match status" value="1"/>
</dbReference>
<sequence>MLSNWAQSSNNVNLASFAVSLEITKREKPFTDGEYIKDCFIRVSEELFHDFKNKAEIMKKFKDLPLSAKTVQDRTTKMSSNVTHMQVEDILLASALSLAIDESCDIKDTAQVTLFVRYMSSQGPKEELLGLLPLSGQTRGEDIANAVQKCLEGNGIDINKIVSIATDGARSMTGIHRGVTSILQKKINQEILTFHCKIHQEALCAQTFPAKIVEDMNLVIKIINSILAKAIYHLQFKDFHEEIDSQFSDLLLHNKVRWLSRGNVLQYFALCLSEIKTFLNEKSIDHPELEEDKWLQKFNFKVDITMKLNELNLKLQGMGNPAYALLEEQYRDETNATIDTNYFSIALKNVKDGFAERFEQFKTNKSTLAFIVNPVNTNTNQINIEPFGIDAGSLQMQLLDFKTKDMWKGKFTELKRKLEEL</sequence>
<organism evidence="1 2">
    <name type="scientific">Araneus ventricosus</name>
    <name type="common">Orbweaver spider</name>
    <name type="synonym">Epeira ventricosa</name>
    <dbReference type="NCBI Taxonomy" id="182803"/>
    <lineage>
        <taxon>Eukaryota</taxon>
        <taxon>Metazoa</taxon>
        <taxon>Ecdysozoa</taxon>
        <taxon>Arthropoda</taxon>
        <taxon>Chelicerata</taxon>
        <taxon>Arachnida</taxon>
        <taxon>Araneae</taxon>
        <taxon>Araneomorphae</taxon>
        <taxon>Entelegynae</taxon>
        <taxon>Araneoidea</taxon>
        <taxon>Araneidae</taxon>
        <taxon>Araneus</taxon>
    </lineage>
</organism>
<comment type="caution">
    <text evidence="1">The sequence shown here is derived from an EMBL/GenBank/DDBJ whole genome shotgun (WGS) entry which is preliminary data.</text>
</comment>
<dbReference type="InterPro" id="IPR012337">
    <property type="entry name" value="RNaseH-like_sf"/>
</dbReference>
<dbReference type="SUPFAM" id="SSF53098">
    <property type="entry name" value="Ribonuclease H-like"/>
    <property type="match status" value="1"/>
</dbReference>
<evidence type="ECO:0000313" key="1">
    <source>
        <dbReference type="EMBL" id="GBN01586.1"/>
    </source>
</evidence>
<accession>A0A4Y2KIM8</accession>
<proteinExistence type="predicted"/>
<name>A0A4Y2KIM8_ARAVE</name>
<gene>
    <name evidence="1" type="primary">GTF2IRD2_41</name>
    <name evidence="1" type="ORF">AVEN_244665_1</name>
</gene>
<evidence type="ECO:0000313" key="2">
    <source>
        <dbReference type="Proteomes" id="UP000499080"/>
    </source>
</evidence>
<dbReference type="Proteomes" id="UP000499080">
    <property type="component" value="Unassembled WGS sequence"/>
</dbReference>
<dbReference type="PANTHER" id="PTHR45913:SF10">
    <property type="entry name" value="DUF4371 DOMAIN-CONTAINING PROTEIN"/>
    <property type="match status" value="1"/>
</dbReference>
<dbReference type="EMBL" id="BGPR01004631">
    <property type="protein sequence ID" value="GBN01586.1"/>
    <property type="molecule type" value="Genomic_DNA"/>
</dbReference>
<dbReference type="AlphaFoldDB" id="A0A4Y2KIM8"/>
<protein>
    <submittedName>
        <fullName evidence="1">General transcription factor II-I repeat domain-containing protein 2A</fullName>
    </submittedName>
</protein>
<reference evidence="1 2" key="1">
    <citation type="journal article" date="2019" name="Sci. Rep.">
        <title>Orb-weaving spider Araneus ventricosus genome elucidates the spidroin gene catalogue.</title>
        <authorList>
            <person name="Kono N."/>
            <person name="Nakamura H."/>
            <person name="Ohtoshi R."/>
            <person name="Moran D.A.P."/>
            <person name="Shinohara A."/>
            <person name="Yoshida Y."/>
            <person name="Fujiwara M."/>
            <person name="Mori M."/>
            <person name="Tomita M."/>
            <person name="Arakawa K."/>
        </authorList>
    </citation>
    <scope>NUCLEOTIDE SEQUENCE [LARGE SCALE GENOMIC DNA]</scope>
</reference>